<evidence type="ECO:0000256" key="2">
    <source>
        <dbReference type="ARBA" id="ARBA00004870"/>
    </source>
</evidence>
<dbReference type="InterPro" id="IPR027417">
    <property type="entry name" value="P-loop_NTPase"/>
</dbReference>
<dbReference type="PANTHER" id="PTHR42724">
    <property type="entry name" value="TETRAACYLDISACCHARIDE 4'-KINASE"/>
    <property type="match status" value="1"/>
</dbReference>
<evidence type="ECO:0000256" key="11">
    <source>
        <dbReference type="ARBA" id="ARBA00023098"/>
    </source>
</evidence>
<gene>
    <name evidence="13 15" type="primary">lpxK</name>
    <name evidence="15" type="ORF">B9J77_02320</name>
</gene>
<comment type="pathway">
    <text evidence="2 13">Glycolipid biosynthesis; lipid IV(A) biosynthesis; lipid IV(A) from (3R)-3-hydroxytetradecanoyl-[acyl-carrier-protein] and UDP-N-acetyl-alpha-D-glucosamine: step 6/6.</text>
</comment>
<evidence type="ECO:0000256" key="13">
    <source>
        <dbReference type="HAMAP-Rule" id="MF_00409"/>
    </source>
</evidence>
<evidence type="ECO:0000256" key="9">
    <source>
        <dbReference type="ARBA" id="ARBA00022777"/>
    </source>
</evidence>
<dbReference type="HAMAP" id="MF_00409">
    <property type="entry name" value="LpxK"/>
    <property type="match status" value="1"/>
</dbReference>
<evidence type="ECO:0000256" key="1">
    <source>
        <dbReference type="ARBA" id="ARBA00002274"/>
    </source>
</evidence>
<name>A0A399FYY7_UNCN2</name>
<dbReference type="GO" id="GO:0009244">
    <property type="term" value="P:lipopolysaccharide core region biosynthetic process"/>
    <property type="evidence" value="ECO:0007669"/>
    <property type="project" value="TreeGrafter"/>
</dbReference>
<evidence type="ECO:0000256" key="10">
    <source>
        <dbReference type="ARBA" id="ARBA00022840"/>
    </source>
</evidence>
<sequence length="375" mass="42363">MIISNIKNGWLKQLEGLSNKTGISGYFLNIILTVLSQLYRVVIFFIALFYRRDILRRRKLPCYVISVGNITAGGTGKTPAVAMIAGLLKERGRKVAILSRGYKRIHSRWSIVHSKIGVVSDGAKTLMDVKESGDEPYLLSRKLPGIAVLVGGDRRLTGSYAITNFRTDTIVLDDGFQYLRLHRDLDIVIIDSAAPFGNGRLLPRGRLREPLRSLRRGKIFLLTRVDQADNIDNLIKRLGEINPHAKIVQTIHFPEHLIDIRTGSREEIAVLSGKKILALSSIGSPESFEKTLIGLGAVLVKKLRFPDHHWYVENELREIKKKAIEKRAEFIVTTEKDAVRIALTEEEPSIDFFCMVIKLKIIKGEKLLEEQILHQ</sequence>
<proteinExistence type="inferred from homology"/>
<dbReference type="Pfam" id="PF02606">
    <property type="entry name" value="LpxK"/>
    <property type="match status" value="1"/>
</dbReference>
<evidence type="ECO:0000256" key="12">
    <source>
        <dbReference type="ARBA" id="ARBA00029757"/>
    </source>
</evidence>
<evidence type="ECO:0000256" key="5">
    <source>
        <dbReference type="ARBA" id="ARBA00022516"/>
    </source>
</evidence>
<reference evidence="15 16" key="1">
    <citation type="submission" date="2018-08" db="EMBL/GenBank/DDBJ databases">
        <title>Draft genome of candidate division NPL-UPA2 bacterium Unc8 that adapted to ultra-basic serpentinizing groundwater.</title>
        <authorList>
            <person name="Ishii S."/>
            <person name="Suzuki S."/>
            <person name="Nealson K.H."/>
        </authorList>
    </citation>
    <scope>NUCLEOTIDE SEQUENCE [LARGE SCALE GENOMIC DNA]</scope>
    <source>
        <strain evidence="15">Unc8</strain>
    </source>
</reference>
<keyword evidence="5 13" id="KW-0444">Lipid biosynthesis</keyword>
<evidence type="ECO:0000256" key="8">
    <source>
        <dbReference type="ARBA" id="ARBA00022741"/>
    </source>
</evidence>
<dbReference type="NCBIfam" id="TIGR00682">
    <property type="entry name" value="lpxK"/>
    <property type="match status" value="1"/>
</dbReference>
<dbReference type="UniPathway" id="UPA00359">
    <property type="reaction ID" value="UER00482"/>
</dbReference>
<comment type="catalytic activity">
    <reaction evidence="13">
        <text>a lipid A disaccharide + ATP = a lipid IVA + ADP + H(+)</text>
        <dbReference type="Rhea" id="RHEA:67840"/>
        <dbReference type="ChEBI" id="CHEBI:15378"/>
        <dbReference type="ChEBI" id="CHEBI:30616"/>
        <dbReference type="ChEBI" id="CHEBI:176343"/>
        <dbReference type="ChEBI" id="CHEBI:176425"/>
        <dbReference type="ChEBI" id="CHEBI:456216"/>
        <dbReference type="EC" id="2.7.1.130"/>
    </reaction>
</comment>
<dbReference type="GO" id="GO:0009245">
    <property type="term" value="P:lipid A biosynthetic process"/>
    <property type="evidence" value="ECO:0007669"/>
    <property type="project" value="UniProtKB-UniRule"/>
</dbReference>
<comment type="caution">
    <text evidence="15">The sequence shown here is derived from an EMBL/GenBank/DDBJ whole genome shotgun (WGS) entry which is preliminary data.</text>
</comment>
<feature type="transmembrane region" description="Helical" evidence="14">
    <location>
        <begin position="26"/>
        <end position="50"/>
    </location>
</feature>
<feature type="binding site" evidence="13">
    <location>
        <begin position="71"/>
        <end position="78"/>
    </location>
    <ligand>
        <name>ATP</name>
        <dbReference type="ChEBI" id="CHEBI:30616"/>
    </ligand>
</feature>
<dbReference type="GO" id="GO:0009029">
    <property type="term" value="F:lipid-A 4'-kinase activity"/>
    <property type="evidence" value="ECO:0007669"/>
    <property type="project" value="UniProtKB-UniRule"/>
</dbReference>
<dbReference type="AlphaFoldDB" id="A0A399FYY7"/>
<dbReference type="PANTHER" id="PTHR42724:SF1">
    <property type="entry name" value="TETRAACYLDISACCHARIDE 4'-KINASE, MITOCHONDRIAL-RELATED"/>
    <property type="match status" value="1"/>
</dbReference>
<dbReference type="GO" id="GO:0005524">
    <property type="term" value="F:ATP binding"/>
    <property type="evidence" value="ECO:0007669"/>
    <property type="project" value="UniProtKB-UniRule"/>
</dbReference>
<keyword evidence="9 13" id="KW-0418">Kinase</keyword>
<dbReference type="Proteomes" id="UP000266287">
    <property type="component" value="Unassembled WGS sequence"/>
</dbReference>
<comment type="similarity">
    <text evidence="13">Belongs to the LpxK family.</text>
</comment>
<dbReference type="InterPro" id="IPR003758">
    <property type="entry name" value="LpxK"/>
</dbReference>
<keyword evidence="6 13" id="KW-0441">Lipid A biosynthesis</keyword>
<dbReference type="EC" id="2.7.1.130" evidence="3 13"/>
<evidence type="ECO:0000256" key="14">
    <source>
        <dbReference type="SAM" id="Phobius"/>
    </source>
</evidence>
<dbReference type="GO" id="GO:0005886">
    <property type="term" value="C:plasma membrane"/>
    <property type="evidence" value="ECO:0007669"/>
    <property type="project" value="TreeGrafter"/>
</dbReference>
<comment type="function">
    <text evidence="1 13">Transfers the gamma-phosphate of ATP to the 4'-position of a tetraacyldisaccharide 1-phosphate intermediate (termed DS-1-P) to form tetraacyldisaccharide 1,4'-bis-phosphate (lipid IVA).</text>
</comment>
<keyword evidence="8 13" id="KW-0547">Nucleotide-binding</keyword>
<keyword evidence="11 13" id="KW-0443">Lipid metabolism</keyword>
<evidence type="ECO:0000256" key="4">
    <source>
        <dbReference type="ARBA" id="ARBA00016436"/>
    </source>
</evidence>
<evidence type="ECO:0000256" key="3">
    <source>
        <dbReference type="ARBA" id="ARBA00012071"/>
    </source>
</evidence>
<keyword evidence="10 13" id="KW-0067">ATP-binding</keyword>
<accession>A0A399FYY7</accession>
<evidence type="ECO:0000256" key="6">
    <source>
        <dbReference type="ARBA" id="ARBA00022556"/>
    </source>
</evidence>
<evidence type="ECO:0000256" key="7">
    <source>
        <dbReference type="ARBA" id="ARBA00022679"/>
    </source>
</evidence>
<keyword evidence="14" id="KW-1133">Transmembrane helix</keyword>
<keyword evidence="14" id="KW-0472">Membrane</keyword>
<dbReference type="EMBL" id="NDHY01000003">
    <property type="protein sequence ID" value="RII00580.1"/>
    <property type="molecule type" value="Genomic_DNA"/>
</dbReference>
<keyword evidence="14" id="KW-0812">Transmembrane</keyword>
<evidence type="ECO:0000313" key="15">
    <source>
        <dbReference type="EMBL" id="RII00580.1"/>
    </source>
</evidence>
<protein>
    <recommendedName>
        <fullName evidence="4 13">Tetraacyldisaccharide 4'-kinase</fullName>
        <ecNumber evidence="3 13">2.7.1.130</ecNumber>
    </recommendedName>
    <alternativeName>
        <fullName evidence="12 13">Lipid A 4'-kinase</fullName>
    </alternativeName>
</protein>
<dbReference type="SUPFAM" id="SSF52540">
    <property type="entry name" value="P-loop containing nucleoside triphosphate hydrolases"/>
    <property type="match status" value="1"/>
</dbReference>
<dbReference type="Gene3D" id="3.40.50.300">
    <property type="entry name" value="P-loop containing nucleotide triphosphate hydrolases"/>
    <property type="match status" value="1"/>
</dbReference>
<organism evidence="15 16">
    <name type="scientific">candidate division NPL-UPA2 bacterium Unc8</name>
    <dbReference type="NCBI Taxonomy" id="1980939"/>
    <lineage>
        <taxon>Bacteria</taxon>
    </lineage>
</organism>
<keyword evidence="7 13" id="KW-0808">Transferase</keyword>
<evidence type="ECO:0000313" key="16">
    <source>
        <dbReference type="Proteomes" id="UP000266287"/>
    </source>
</evidence>